<dbReference type="HAMAP" id="MF_00489">
    <property type="entry name" value="UPF0178"/>
    <property type="match status" value="1"/>
</dbReference>
<dbReference type="EMBL" id="JAGVRK010000001">
    <property type="protein sequence ID" value="MBS2969729.1"/>
    <property type="molecule type" value="Genomic_DNA"/>
</dbReference>
<protein>
    <recommendedName>
        <fullName evidence="2">UPF0178 protein J9317_13230</fullName>
    </recommendedName>
</protein>
<dbReference type="Pfam" id="PF02639">
    <property type="entry name" value="DUF188"/>
    <property type="match status" value="1"/>
</dbReference>
<gene>
    <name evidence="3" type="ORF">J9317_13230</name>
</gene>
<reference evidence="3 4" key="1">
    <citation type="submission" date="2021-04" db="EMBL/GenBank/DDBJ databases">
        <title>Metabacillus sp. strain KIGAM252 whole genome sequence.</title>
        <authorList>
            <person name="Seo M.-J."/>
            <person name="Cho E.-S."/>
            <person name="Hwang C.Y."/>
            <person name="Yoon D.J."/>
        </authorList>
    </citation>
    <scope>NUCLEOTIDE SEQUENCE [LARGE SCALE GENOMIC DNA]</scope>
    <source>
        <strain evidence="3 4">KIGAM252</strain>
    </source>
</reference>
<name>A0ABS5LG61_9BACI</name>
<proteinExistence type="inferred from homology"/>
<evidence type="ECO:0000256" key="2">
    <source>
        <dbReference type="HAMAP-Rule" id="MF_00489"/>
    </source>
</evidence>
<evidence type="ECO:0000313" key="3">
    <source>
        <dbReference type="EMBL" id="MBS2969729.1"/>
    </source>
</evidence>
<evidence type="ECO:0000256" key="1">
    <source>
        <dbReference type="ARBA" id="ARBA00008522"/>
    </source>
</evidence>
<sequence>MDADACPVKKEIADLADQYEAETVFVASYNHMTSETLGKKWVYVDTDKESADLYIVNHINPGDIVITQDIGLAGLLLKKNVTVLTPRGKHYTEYNIETALQYRYLSAKGRREGVHSKGPKPFLDADREKFKESLEKFLSNIAGID</sequence>
<organism evidence="3 4">
    <name type="scientific">Metabacillus flavus</name>
    <dbReference type="NCBI Taxonomy" id="2823519"/>
    <lineage>
        <taxon>Bacteria</taxon>
        <taxon>Bacillati</taxon>
        <taxon>Bacillota</taxon>
        <taxon>Bacilli</taxon>
        <taxon>Bacillales</taxon>
        <taxon>Bacillaceae</taxon>
        <taxon>Metabacillus</taxon>
    </lineage>
</organism>
<dbReference type="RefSeq" id="WP_211559325.1">
    <property type="nucleotide sequence ID" value="NZ_JAGVRK010000001.1"/>
</dbReference>
<keyword evidence="4" id="KW-1185">Reference proteome</keyword>
<evidence type="ECO:0000313" key="4">
    <source>
        <dbReference type="Proteomes" id="UP000682403"/>
    </source>
</evidence>
<dbReference type="InterPro" id="IPR003791">
    <property type="entry name" value="UPF0178"/>
</dbReference>
<comment type="similarity">
    <text evidence="1 2">Belongs to the UPF0178 family.</text>
</comment>
<dbReference type="Proteomes" id="UP000682403">
    <property type="component" value="Unassembled WGS sequence"/>
</dbReference>
<comment type="caution">
    <text evidence="3">The sequence shown here is derived from an EMBL/GenBank/DDBJ whole genome shotgun (WGS) entry which is preliminary data.</text>
</comment>
<dbReference type="PANTHER" id="PTHR35146:SF1">
    <property type="entry name" value="UPF0178 PROTEIN YAII"/>
    <property type="match status" value="1"/>
</dbReference>
<dbReference type="CDD" id="cd18720">
    <property type="entry name" value="PIN_YqxD-like"/>
    <property type="match status" value="1"/>
</dbReference>
<accession>A0ABS5LG61</accession>
<dbReference type="PANTHER" id="PTHR35146">
    <property type="entry name" value="UPF0178 PROTEIN YAII"/>
    <property type="match status" value="1"/>
</dbReference>
<dbReference type="NCBIfam" id="NF001095">
    <property type="entry name" value="PRK00124.1"/>
    <property type="match status" value="1"/>
</dbReference>